<dbReference type="RefSeq" id="WP_349117936.1">
    <property type="nucleotide sequence ID" value="NZ_JBBMFM010000014.1"/>
</dbReference>
<dbReference type="InterPro" id="IPR003593">
    <property type="entry name" value="AAA+_ATPase"/>
</dbReference>
<evidence type="ECO:0000259" key="1">
    <source>
        <dbReference type="SMART" id="SM00382"/>
    </source>
</evidence>
<proteinExistence type="predicted"/>
<accession>A0ABV1D4K0</accession>
<keyword evidence="3" id="KW-1185">Reference proteome</keyword>
<organism evidence="2 3">
    <name type="scientific">Enterocloster hominis</name>
    <name type="common">ex Hitch et al. 2024</name>
    <dbReference type="NCBI Taxonomy" id="1917870"/>
    <lineage>
        <taxon>Bacteria</taxon>
        <taxon>Bacillati</taxon>
        <taxon>Bacillota</taxon>
        <taxon>Clostridia</taxon>
        <taxon>Lachnospirales</taxon>
        <taxon>Lachnospiraceae</taxon>
        <taxon>Enterocloster</taxon>
    </lineage>
</organism>
<gene>
    <name evidence="2" type="ORF">WMQ36_05800</name>
</gene>
<dbReference type="SUPFAM" id="SSF52540">
    <property type="entry name" value="P-loop containing nucleoside triphosphate hydrolases"/>
    <property type="match status" value="1"/>
</dbReference>
<dbReference type="InterPro" id="IPR027417">
    <property type="entry name" value="P-loop_NTPase"/>
</dbReference>
<dbReference type="GO" id="GO:0005524">
    <property type="term" value="F:ATP binding"/>
    <property type="evidence" value="ECO:0007669"/>
    <property type="project" value="UniProtKB-KW"/>
</dbReference>
<protein>
    <submittedName>
        <fullName evidence="2">ATP-binding protein</fullName>
    </submittedName>
</protein>
<dbReference type="CDD" id="cd00009">
    <property type="entry name" value="AAA"/>
    <property type="match status" value="1"/>
</dbReference>
<dbReference type="Pfam" id="PF00004">
    <property type="entry name" value="AAA"/>
    <property type="match status" value="1"/>
</dbReference>
<evidence type="ECO:0000313" key="2">
    <source>
        <dbReference type="EMBL" id="MEQ2424482.1"/>
    </source>
</evidence>
<dbReference type="Proteomes" id="UP001454086">
    <property type="component" value="Unassembled WGS sequence"/>
</dbReference>
<evidence type="ECO:0000313" key="3">
    <source>
        <dbReference type="Proteomes" id="UP001454086"/>
    </source>
</evidence>
<keyword evidence="2" id="KW-0547">Nucleotide-binding</keyword>
<dbReference type="SMART" id="SM00382">
    <property type="entry name" value="AAA"/>
    <property type="match status" value="1"/>
</dbReference>
<dbReference type="Gene3D" id="3.40.50.300">
    <property type="entry name" value="P-loop containing nucleotide triphosphate hydrolases"/>
    <property type="match status" value="1"/>
</dbReference>
<reference evidence="2 3" key="1">
    <citation type="submission" date="2024-03" db="EMBL/GenBank/DDBJ databases">
        <title>Human intestinal bacterial collection.</title>
        <authorList>
            <person name="Pauvert C."/>
            <person name="Hitch T.C.A."/>
            <person name="Clavel T."/>
        </authorList>
    </citation>
    <scope>NUCLEOTIDE SEQUENCE [LARGE SCALE GENOMIC DNA]</scope>
    <source>
        <strain evidence="2 3">CLA-SR-H021</strain>
    </source>
</reference>
<keyword evidence="2" id="KW-0067">ATP-binding</keyword>
<name>A0ABV1D4K0_9FIRM</name>
<dbReference type="EMBL" id="JBBMFM010000014">
    <property type="protein sequence ID" value="MEQ2424482.1"/>
    <property type="molecule type" value="Genomic_DNA"/>
</dbReference>
<comment type="caution">
    <text evidence="2">The sequence shown here is derived from an EMBL/GenBank/DDBJ whole genome shotgun (WGS) entry which is preliminary data.</text>
</comment>
<feature type="domain" description="AAA+ ATPase" evidence="1">
    <location>
        <begin position="30"/>
        <end position="183"/>
    </location>
</feature>
<dbReference type="InterPro" id="IPR003959">
    <property type="entry name" value="ATPase_AAA_core"/>
</dbReference>
<sequence>MTDGIIRPFADEDYWQYGITKWIEWDMKKDGYRVLLSGPSGSGKTTLANAILCKTARNLPGCEIYLLDYKNIDFAYLDGAKRYFKYDGCTDGFMEFYNIFEERLKYPDSYDWLILYIDEYPSWLLSIPSKEQKDIMSRMARLLNLSRAKRIHIIISCQKPLGELFSVGSRESFSHKILMQAPSKETIGMIMPNFKEEIETCPTGVGYCTVNDTNLTKIRVPWSRNIEAMQSDLWKAVDR</sequence>